<dbReference type="InterPro" id="IPR006104">
    <property type="entry name" value="Glyco_hydro_2_N"/>
</dbReference>
<comment type="subunit">
    <text evidence="4">Monomer.</text>
</comment>
<dbReference type="PROSITE" id="PS00719">
    <property type="entry name" value="GLYCOSYL_HYDROL_F2_1"/>
    <property type="match status" value="1"/>
</dbReference>
<feature type="domain" description="Beta galactosidase small chain/" evidence="12">
    <location>
        <begin position="767"/>
        <end position="1059"/>
    </location>
</feature>
<keyword evidence="11" id="KW-0732">Signal</keyword>
<dbReference type="RefSeq" id="WP_175455240.1">
    <property type="nucleotide sequence ID" value="NZ_FNAO01000002.1"/>
</dbReference>
<keyword evidence="7" id="KW-0106">Calcium</keyword>
<dbReference type="InterPro" id="IPR023230">
    <property type="entry name" value="Glyco_hydro_2_CS"/>
</dbReference>
<evidence type="ECO:0000256" key="3">
    <source>
        <dbReference type="ARBA" id="ARBA00007401"/>
    </source>
</evidence>
<dbReference type="EC" id="3.2.1.23" evidence="5 10"/>
<dbReference type="InterPro" id="IPR004199">
    <property type="entry name" value="B-gal_small/dom_5"/>
</dbReference>
<dbReference type="EMBL" id="FNAO01000002">
    <property type="protein sequence ID" value="SDD83078.1"/>
    <property type="molecule type" value="Genomic_DNA"/>
</dbReference>
<keyword evidence="8 10" id="KW-0326">Glycosidase</keyword>
<dbReference type="SUPFAM" id="SSF51445">
    <property type="entry name" value="(Trans)glycosidases"/>
    <property type="match status" value="1"/>
</dbReference>
<dbReference type="InterPro" id="IPR013783">
    <property type="entry name" value="Ig-like_fold"/>
</dbReference>
<sequence length="1063" mass="120660">MKFLLPILTILASLFSLDTLAQAPKWQNPEWENPEIFEINRETPTASFYRYEDAQHALENESWENSPFYRSLNGKWDFNYVASVPQRPVGFFQEDFDTSGWDKIEVPSNWELQGHGTPIYTNVVYPFPKNPPFIPHDANPVGSYRRSFETPTTWDGKDIFLHFGGVSGAMYVWVNGQKVGYSEGSKTPAEFNITKYLKPGANSLAVQVLRWSDASYMEDQDFWRLSGIDRNVYLYATNKATIKDYRAIATLENDYTDGKLSLSLDIANSGKKNKGAVEVRLLDGEKEIYTETKKMDFLSEGTAVTFEKAIPKVKSWHAEKPHLYSLVFLIKDNKGKITEAIGSKIGFRKIEIKNNQFLVNGQPVLIKGTNLHDHDEKTGHVINEAITLKDMEVMKQNNLNAIRCSHYPKNPFFYRMADKYGFYIVDEANIETHGMGTTNQGLDNNEAAKKIHPAYRPEWKAMHLDRTERMYERDKNFTSIVIWSLGNEAGNGENFVATYEWLKAQDNTRPVQYEGATHYDNTDIQAPMYDKIESMVAYAENDPKRPYIQCEYAHAMGNSVGNLQDYWDVIEKYDVLQGGFIWDWVDQGLLTKNDAGTPFYAFGGDFGASDLQNDNNFCLNGLVNPDRSAHPALHEVKKVYQYVKFTSDHPKSGAVRLTNHYDFTNLSEYTFSWKLMKNGQEEASGTIPKVSVAPYASQTVQIDLPELSDAKAEYFLNVYATTKEKAPLIPKDHVVAYAQFQLTDFTPPVFENDTSGLSVTKEGDTIKVSGDGFEIGINSNTGILTSLDYGNGNLILQGMQVNFWRAPTDNDFGYNMPEKLKAWREATDDQELVNLQLNSKNEERGMDVLKLTDNPFKVKDNLNITASFNLPSVDGQASITYAVNNKGELMVSTQLTGISEDQPILPRFGNNFIIDNSYDNVSWYGRGPFENYQDRKTAALVGSYDANVADLYFEYIRPQANGNRSDVRTLSFTNSSGKGIEITAPETFGFSAHHQYNSDFDEGMKKQRRHTYDVPKRDLISINIDHSQMGVGGDNSWGYMPHEQYQIKPGDMSFSYMIRPIKL</sequence>
<dbReference type="PANTHER" id="PTHR46323">
    <property type="entry name" value="BETA-GALACTOSIDASE"/>
    <property type="match status" value="1"/>
</dbReference>
<dbReference type="Gene3D" id="2.70.98.10">
    <property type="match status" value="1"/>
</dbReference>
<proteinExistence type="inferred from homology"/>
<dbReference type="InterPro" id="IPR017853">
    <property type="entry name" value="GH"/>
</dbReference>
<dbReference type="InterPro" id="IPR006103">
    <property type="entry name" value="Glyco_hydro_2_cat"/>
</dbReference>
<accession>A0A1G6XXZ6</accession>
<dbReference type="SMART" id="SM01038">
    <property type="entry name" value="Bgal_small_N"/>
    <property type="match status" value="1"/>
</dbReference>
<dbReference type="InterPro" id="IPR008979">
    <property type="entry name" value="Galactose-bd-like_sf"/>
</dbReference>
<evidence type="ECO:0000256" key="1">
    <source>
        <dbReference type="ARBA" id="ARBA00001412"/>
    </source>
</evidence>
<feature type="signal peptide" evidence="11">
    <location>
        <begin position="1"/>
        <end position="21"/>
    </location>
</feature>
<evidence type="ECO:0000256" key="11">
    <source>
        <dbReference type="SAM" id="SignalP"/>
    </source>
</evidence>
<dbReference type="AlphaFoldDB" id="A0A1G6XXZ6"/>
<dbReference type="InterPro" id="IPR032312">
    <property type="entry name" value="LacZ_4"/>
</dbReference>
<dbReference type="Pfam" id="PF00703">
    <property type="entry name" value="Glyco_hydro_2"/>
    <property type="match status" value="1"/>
</dbReference>
<organism evidence="13 14">
    <name type="scientific">Pricia antarctica</name>
    <dbReference type="NCBI Taxonomy" id="641691"/>
    <lineage>
        <taxon>Bacteria</taxon>
        <taxon>Pseudomonadati</taxon>
        <taxon>Bacteroidota</taxon>
        <taxon>Flavobacteriia</taxon>
        <taxon>Flavobacteriales</taxon>
        <taxon>Flavobacteriaceae</taxon>
        <taxon>Pricia</taxon>
    </lineage>
</organism>
<dbReference type="InterPro" id="IPR050347">
    <property type="entry name" value="Bact_Beta-galactosidase"/>
</dbReference>
<evidence type="ECO:0000313" key="13">
    <source>
        <dbReference type="EMBL" id="SDD83078.1"/>
    </source>
</evidence>
<dbReference type="InterPro" id="IPR011013">
    <property type="entry name" value="Gal_mutarotase_sf_dom"/>
</dbReference>
<dbReference type="SUPFAM" id="SSF49785">
    <property type="entry name" value="Galactose-binding domain-like"/>
    <property type="match status" value="1"/>
</dbReference>
<gene>
    <name evidence="13" type="ORF">SAMN05421636_10241</name>
</gene>
<dbReference type="Pfam" id="PF02836">
    <property type="entry name" value="Glyco_hydro_2_C"/>
    <property type="match status" value="1"/>
</dbReference>
<dbReference type="Pfam" id="PF16353">
    <property type="entry name" value="LacZ_4"/>
    <property type="match status" value="1"/>
</dbReference>
<dbReference type="InterPro" id="IPR014718">
    <property type="entry name" value="GH-type_carb-bd"/>
</dbReference>
<dbReference type="Gene3D" id="2.60.120.260">
    <property type="entry name" value="Galactose-binding domain-like"/>
    <property type="match status" value="1"/>
</dbReference>
<comment type="similarity">
    <text evidence="3 10">Belongs to the glycosyl hydrolase 2 family.</text>
</comment>
<evidence type="ECO:0000256" key="10">
    <source>
        <dbReference type="RuleBase" id="RU361154"/>
    </source>
</evidence>
<evidence type="ECO:0000256" key="2">
    <source>
        <dbReference type="ARBA" id="ARBA00001913"/>
    </source>
</evidence>
<dbReference type="STRING" id="641691.SAMN05421636_10241"/>
<dbReference type="Gene3D" id="2.60.40.10">
    <property type="entry name" value="Immunoglobulins"/>
    <property type="match status" value="2"/>
</dbReference>
<dbReference type="PANTHER" id="PTHR46323:SF2">
    <property type="entry name" value="BETA-GALACTOSIDASE"/>
    <property type="match status" value="1"/>
</dbReference>
<keyword evidence="6 10" id="KW-0378">Hydrolase</keyword>
<evidence type="ECO:0000256" key="4">
    <source>
        <dbReference type="ARBA" id="ARBA00011245"/>
    </source>
</evidence>
<dbReference type="GO" id="GO:0004565">
    <property type="term" value="F:beta-galactosidase activity"/>
    <property type="evidence" value="ECO:0007669"/>
    <property type="project" value="UniProtKB-EC"/>
</dbReference>
<dbReference type="Gene3D" id="3.20.20.80">
    <property type="entry name" value="Glycosidases"/>
    <property type="match status" value="1"/>
</dbReference>
<dbReference type="InterPro" id="IPR036156">
    <property type="entry name" value="Beta-gal/glucu_dom_sf"/>
</dbReference>
<evidence type="ECO:0000256" key="7">
    <source>
        <dbReference type="ARBA" id="ARBA00022837"/>
    </source>
</evidence>
<name>A0A1G6XXZ6_9FLAO</name>
<dbReference type="InterPro" id="IPR006101">
    <property type="entry name" value="Glyco_hydro_2"/>
</dbReference>
<evidence type="ECO:0000256" key="9">
    <source>
        <dbReference type="ARBA" id="ARBA00032230"/>
    </source>
</evidence>
<dbReference type="GO" id="GO:0030246">
    <property type="term" value="F:carbohydrate binding"/>
    <property type="evidence" value="ECO:0007669"/>
    <property type="project" value="InterPro"/>
</dbReference>
<dbReference type="GO" id="GO:0009341">
    <property type="term" value="C:beta-galactosidase complex"/>
    <property type="evidence" value="ECO:0007669"/>
    <property type="project" value="InterPro"/>
</dbReference>
<dbReference type="Proteomes" id="UP000199109">
    <property type="component" value="Unassembled WGS sequence"/>
</dbReference>
<evidence type="ECO:0000256" key="6">
    <source>
        <dbReference type="ARBA" id="ARBA00022801"/>
    </source>
</evidence>
<feature type="chain" id="PRO_5011792465" description="Beta-galactosidase" evidence="11">
    <location>
        <begin position="22"/>
        <end position="1063"/>
    </location>
</feature>
<dbReference type="InterPro" id="IPR006102">
    <property type="entry name" value="Ig-like_GH2"/>
</dbReference>
<dbReference type="SUPFAM" id="SSF49303">
    <property type="entry name" value="beta-Galactosidase/glucuronidase domain"/>
    <property type="match status" value="2"/>
</dbReference>
<protein>
    <recommendedName>
        <fullName evidence="5 10">Beta-galactosidase</fullName>
        <ecNumber evidence="5 10">3.2.1.23</ecNumber>
    </recommendedName>
    <alternativeName>
        <fullName evidence="9 10">Lactase</fullName>
    </alternativeName>
</protein>
<evidence type="ECO:0000259" key="12">
    <source>
        <dbReference type="SMART" id="SM01038"/>
    </source>
</evidence>
<evidence type="ECO:0000313" key="14">
    <source>
        <dbReference type="Proteomes" id="UP000199109"/>
    </source>
</evidence>
<dbReference type="GO" id="GO:0005990">
    <property type="term" value="P:lactose catabolic process"/>
    <property type="evidence" value="ECO:0007669"/>
    <property type="project" value="TreeGrafter"/>
</dbReference>
<keyword evidence="14" id="KW-1185">Reference proteome</keyword>
<reference evidence="13 14" key="1">
    <citation type="submission" date="2016-10" db="EMBL/GenBank/DDBJ databases">
        <authorList>
            <person name="de Groot N.N."/>
        </authorList>
    </citation>
    <scope>NUCLEOTIDE SEQUENCE [LARGE SCALE GENOMIC DNA]</scope>
    <source>
        <strain evidence="13 14">DSM 23421</strain>
    </source>
</reference>
<dbReference type="SUPFAM" id="SSF74650">
    <property type="entry name" value="Galactose mutarotase-like"/>
    <property type="match status" value="1"/>
</dbReference>
<dbReference type="Pfam" id="PF02837">
    <property type="entry name" value="Glyco_hydro_2_N"/>
    <property type="match status" value="1"/>
</dbReference>
<dbReference type="Pfam" id="PF02929">
    <property type="entry name" value="Bgal_small_N"/>
    <property type="match status" value="1"/>
</dbReference>
<comment type="catalytic activity">
    <reaction evidence="1 10">
        <text>Hydrolysis of terminal non-reducing beta-D-galactose residues in beta-D-galactosides.</text>
        <dbReference type="EC" id="3.2.1.23"/>
    </reaction>
</comment>
<evidence type="ECO:0000256" key="8">
    <source>
        <dbReference type="ARBA" id="ARBA00023295"/>
    </source>
</evidence>
<evidence type="ECO:0000256" key="5">
    <source>
        <dbReference type="ARBA" id="ARBA00012756"/>
    </source>
</evidence>
<comment type="cofactor">
    <cofactor evidence="2">
        <name>Ca(2+)</name>
        <dbReference type="ChEBI" id="CHEBI:29108"/>
    </cofactor>
</comment>
<dbReference type="PRINTS" id="PR00132">
    <property type="entry name" value="GLHYDRLASE2"/>
</dbReference>